<evidence type="ECO:0000256" key="19">
    <source>
        <dbReference type="ARBA" id="ARBA00029719"/>
    </source>
</evidence>
<dbReference type="InterPro" id="IPR059000">
    <property type="entry name" value="ATPase_P-type_domA"/>
</dbReference>
<dbReference type="PANTHER" id="PTHR43520">
    <property type="entry name" value="ATP7, ISOFORM B"/>
    <property type="match status" value="1"/>
</dbReference>
<evidence type="ECO:0000313" key="25">
    <source>
        <dbReference type="EMBL" id="RLJ90603.1"/>
    </source>
</evidence>
<dbReference type="PRINTS" id="PR00941">
    <property type="entry name" value="CDATPASE"/>
</dbReference>
<dbReference type="NCBIfam" id="TIGR00003">
    <property type="entry name" value="copper ion binding protein"/>
    <property type="match status" value="2"/>
</dbReference>
<dbReference type="InterPro" id="IPR044492">
    <property type="entry name" value="P_typ_ATPase_HD_dom"/>
</dbReference>
<evidence type="ECO:0000256" key="4">
    <source>
        <dbReference type="ARBA" id="ARBA00015102"/>
    </source>
</evidence>
<dbReference type="EMBL" id="RCCP01000001">
    <property type="protein sequence ID" value="RLJ90603.1"/>
    <property type="molecule type" value="Genomic_DNA"/>
</dbReference>
<comment type="caution">
    <text evidence="25">The sequence shown here is derived from an EMBL/GenBank/DDBJ whole genome shotgun (WGS) entry which is preliminary data.</text>
</comment>
<keyword evidence="16" id="KW-0186">Copper</keyword>
<dbReference type="InterPro" id="IPR001757">
    <property type="entry name" value="P_typ_ATPase"/>
</dbReference>
<dbReference type="NCBIfam" id="TIGR01525">
    <property type="entry name" value="ATPase-IB_hvy"/>
    <property type="match status" value="1"/>
</dbReference>
<dbReference type="Gene3D" id="2.70.150.10">
    <property type="entry name" value="Calcium-transporting ATPase, cytoplasmic transduction domain A"/>
    <property type="match status" value="1"/>
</dbReference>
<dbReference type="GO" id="GO:0016887">
    <property type="term" value="F:ATP hydrolysis activity"/>
    <property type="evidence" value="ECO:0007669"/>
    <property type="project" value="InterPro"/>
</dbReference>
<dbReference type="InterPro" id="IPR006122">
    <property type="entry name" value="HMA_Cu_ion-bd"/>
</dbReference>
<evidence type="ECO:0000256" key="20">
    <source>
        <dbReference type="ARBA" id="ARBA00033239"/>
    </source>
</evidence>
<feature type="transmembrane region" description="Helical" evidence="23">
    <location>
        <begin position="236"/>
        <end position="260"/>
    </location>
</feature>
<keyword evidence="6" id="KW-0597">Phosphoprotein</keyword>
<dbReference type="PROSITE" id="PS50846">
    <property type="entry name" value="HMA_2"/>
    <property type="match status" value="2"/>
</dbReference>
<evidence type="ECO:0000256" key="12">
    <source>
        <dbReference type="ARBA" id="ARBA00022840"/>
    </source>
</evidence>
<dbReference type="PRINTS" id="PR00119">
    <property type="entry name" value="CATATPASE"/>
</dbReference>
<keyword evidence="7 23" id="KW-0812">Transmembrane</keyword>
<keyword evidence="8 23" id="KW-0479">Metal-binding</keyword>
<dbReference type="SFLD" id="SFLDS00003">
    <property type="entry name" value="Haloacid_Dehalogenase"/>
    <property type="match status" value="1"/>
</dbReference>
<dbReference type="RefSeq" id="WP_121298102.1">
    <property type="nucleotide sequence ID" value="NZ_QBEW01000068.1"/>
</dbReference>
<evidence type="ECO:0000256" key="6">
    <source>
        <dbReference type="ARBA" id="ARBA00022553"/>
    </source>
</evidence>
<dbReference type="GO" id="GO:0005524">
    <property type="term" value="F:ATP binding"/>
    <property type="evidence" value="ECO:0007669"/>
    <property type="project" value="UniProtKB-UniRule"/>
</dbReference>
<feature type="transmembrane region" description="Helical" evidence="23">
    <location>
        <begin position="789"/>
        <end position="808"/>
    </location>
</feature>
<keyword evidence="12 23" id="KW-0067">ATP-binding</keyword>
<dbReference type="InterPro" id="IPR023214">
    <property type="entry name" value="HAD_sf"/>
</dbReference>
<evidence type="ECO:0000256" key="8">
    <source>
        <dbReference type="ARBA" id="ARBA00022723"/>
    </source>
</evidence>
<keyword evidence="10 23" id="KW-0547">Nucleotide-binding</keyword>
<dbReference type="GO" id="GO:0140581">
    <property type="term" value="F:P-type monovalent copper transporter activity"/>
    <property type="evidence" value="ECO:0007669"/>
    <property type="project" value="UniProtKB-EC"/>
</dbReference>
<dbReference type="FunFam" id="2.70.150.10:FF:000002">
    <property type="entry name" value="Copper-transporting ATPase 1, putative"/>
    <property type="match status" value="1"/>
</dbReference>
<keyword evidence="23" id="KW-1003">Cell membrane</keyword>
<dbReference type="SUPFAM" id="SSF56784">
    <property type="entry name" value="HAD-like"/>
    <property type="match status" value="1"/>
</dbReference>
<dbReference type="InterPro" id="IPR036412">
    <property type="entry name" value="HAD-like_sf"/>
</dbReference>
<dbReference type="PANTHER" id="PTHR43520:SF8">
    <property type="entry name" value="P-TYPE CU(+) TRANSPORTER"/>
    <property type="match status" value="1"/>
</dbReference>
<reference evidence="25 26" key="1">
    <citation type="submission" date="2018-10" db="EMBL/GenBank/DDBJ databases">
        <title>Genomic Encyclopedia of Type Strains, Phase IV (KMG-IV): sequencing the most valuable type-strain genomes for metagenomic binning, comparative biology and taxonomic classification.</title>
        <authorList>
            <person name="Goeker M."/>
        </authorList>
    </citation>
    <scope>NUCLEOTIDE SEQUENCE [LARGE SCALE GENOMIC DNA]</scope>
    <source>
        <strain evidence="25 26">DSM 20549</strain>
    </source>
</reference>
<evidence type="ECO:0000313" key="26">
    <source>
        <dbReference type="Proteomes" id="UP000280791"/>
    </source>
</evidence>
<keyword evidence="5" id="KW-0813">Transport</keyword>
<dbReference type="Pfam" id="PF00122">
    <property type="entry name" value="E1-E2_ATPase"/>
    <property type="match status" value="1"/>
</dbReference>
<dbReference type="InterPro" id="IPR008250">
    <property type="entry name" value="ATPase_P-typ_transduc_dom_A_sf"/>
</dbReference>
<dbReference type="Pfam" id="PF00702">
    <property type="entry name" value="Hydrolase"/>
    <property type="match status" value="1"/>
</dbReference>
<dbReference type="GO" id="GO:0043682">
    <property type="term" value="F:P-type divalent copper transporter activity"/>
    <property type="evidence" value="ECO:0007669"/>
    <property type="project" value="TreeGrafter"/>
</dbReference>
<evidence type="ECO:0000256" key="7">
    <source>
        <dbReference type="ARBA" id="ARBA00022692"/>
    </source>
</evidence>
<feature type="transmembrane region" description="Helical" evidence="23">
    <location>
        <begin position="445"/>
        <end position="467"/>
    </location>
</feature>
<dbReference type="CDD" id="cd02094">
    <property type="entry name" value="P-type_ATPase_Cu-like"/>
    <property type="match status" value="1"/>
</dbReference>
<dbReference type="CDD" id="cd00371">
    <property type="entry name" value="HMA"/>
    <property type="match status" value="2"/>
</dbReference>
<evidence type="ECO:0000256" key="3">
    <source>
        <dbReference type="ARBA" id="ARBA00012517"/>
    </source>
</evidence>
<dbReference type="Gene3D" id="3.30.70.100">
    <property type="match status" value="2"/>
</dbReference>
<evidence type="ECO:0000256" key="1">
    <source>
        <dbReference type="ARBA" id="ARBA00004651"/>
    </source>
</evidence>
<name>A0A497YQJ5_9BACL</name>
<feature type="transmembrane region" description="Helical" evidence="23">
    <location>
        <begin position="164"/>
        <end position="183"/>
    </location>
</feature>
<evidence type="ECO:0000256" key="22">
    <source>
        <dbReference type="ARBA" id="ARBA00055366"/>
    </source>
</evidence>
<accession>A0A497YQJ5</accession>
<evidence type="ECO:0000256" key="21">
    <source>
        <dbReference type="ARBA" id="ARBA00049289"/>
    </source>
</evidence>
<evidence type="ECO:0000256" key="9">
    <source>
        <dbReference type="ARBA" id="ARBA00022737"/>
    </source>
</evidence>
<evidence type="ECO:0000256" key="18">
    <source>
        <dbReference type="ARBA" id="ARBA00023136"/>
    </source>
</evidence>
<dbReference type="OrthoDB" id="9813266at2"/>
<comment type="function">
    <text evidence="22">Involved in copper export.</text>
</comment>
<keyword evidence="11" id="KW-0187">Copper transport</keyword>
<keyword evidence="14" id="KW-1278">Translocase</keyword>
<feature type="transmembrane region" description="Helical" evidence="23">
    <location>
        <begin position="761"/>
        <end position="783"/>
    </location>
</feature>
<evidence type="ECO:0000256" key="11">
    <source>
        <dbReference type="ARBA" id="ARBA00022796"/>
    </source>
</evidence>
<dbReference type="FunFam" id="3.30.70.100:FF:000005">
    <property type="entry name" value="Copper-exporting P-type ATPase A"/>
    <property type="match status" value="2"/>
</dbReference>
<evidence type="ECO:0000256" key="15">
    <source>
        <dbReference type="ARBA" id="ARBA00022989"/>
    </source>
</evidence>
<dbReference type="Gene3D" id="3.40.1110.10">
    <property type="entry name" value="Calcium-transporting ATPase, cytoplasmic domain N"/>
    <property type="match status" value="1"/>
</dbReference>
<dbReference type="NCBIfam" id="TIGR01494">
    <property type="entry name" value="ATPase_P-type"/>
    <property type="match status" value="1"/>
</dbReference>
<dbReference type="NCBIfam" id="TIGR01511">
    <property type="entry name" value="ATPase-IB1_Cu"/>
    <property type="match status" value="1"/>
</dbReference>
<proteinExistence type="inferred from homology"/>
<dbReference type="Gene3D" id="3.40.50.1000">
    <property type="entry name" value="HAD superfamily/HAD-like"/>
    <property type="match status" value="1"/>
</dbReference>
<dbReference type="GO" id="GO:0005886">
    <property type="term" value="C:plasma membrane"/>
    <property type="evidence" value="ECO:0007669"/>
    <property type="project" value="UniProtKB-SubCell"/>
</dbReference>
<keyword evidence="9" id="KW-0677">Repeat</keyword>
<dbReference type="SUPFAM" id="SSF55008">
    <property type="entry name" value="HMA, heavy metal-associated domain"/>
    <property type="match status" value="2"/>
</dbReference>
<evidence type="ECO:0000256" key="5">
    <source>
        <dbReference type="ARBA" id="ARBA00022448"/>
    </source>
</evidence>
<keyword evidence="15 23" id="KW-1133">Transmembrane helix</keyword>
<evidence type="ECO:0000256" key="14">
    <source>
        <dbReference type="ARBA" id="ARBA00022967"/>
    </source>
</evidence>
<dbReference type="SUPFAM" id="SSF81665">
    <property type="entry name" value="Calcium ATPase, transmembrane domain M"/>
    <property type="match status" value="1"/>
</dbReference>
<comment type="subcellular location">
    <subcellularLocation>
        <location evidence="1">Cell membrane</location>
        <topology evidence="1">Multi-pass membrane protein</topology>
    </subcellularLocation>
</comment>
<dbReference type="SFLD" id="SFLDF00027">
    <property type="entry name" value="p-type_atpase"/>
    <property type="match status" value="1"/>
</dbReference>
<dbReference type="InterPro" id="IPR018303">
    <property type="entry name" value="ATPase_P-typ_P_site"/>
</dbReference>
<dbReference type="FunFam" id="3.40.50.1000:FF:000031">
    <property type="entry name" value="Probable copper-transporting ATPase HMA5"/>
    <property type="match status" value="1"/>
</dbReference>
<dbReference type="Pfam" id="PF00403">
    <property type="entry name" value="HMA"/>
    <property type="match status" value="2"/>
</dbReference>
<feature type="transmembrane region" description="Helical" evidence="23">
    <location>
        <begin position="418"/>
        <end position="439"/>
    </location>
</feature>
<dbReference type="GO" id="GO:0005507">
    <property type="term" value="F:copper ion binding"/>
    <property type="evidence" value="ECO:0007669"/>
    <property type="project" value="InterPro"/>
</dbReference>
<dbReference type="Proteomes" id="UP000280791">
    <property type="component" value="Unassembled WGS sequence"/>
</dbReference>
<keyword evidence="13" id="KW-0460">Magnesium</keyword>
<feature type="transmembrane region" description="Helical" evidence="23">
    <location>
        <begin position="266"/>
        <end position="284"/>
    </location>
</feature>
<comment type="similarity">
    <text evidence="2 23">Belongs to the cation transport ATPase (P-type) (TC 3.A.3) family. Type IB subfamily.</text>
</comment>
<dbReference type="AlphaFoldDB" id="A0A497YQJ5"/>
<evidence type="ECO:0000256" key="16">
    <source>
        <dbReference type="ARBA" id="ARBA00023008"/>
    </source>
</evidence>
<gene>
    <name evidence="25" type="ORF">DFR62_0747</name>
</gene>
<dbReference type="InterPro" id="IPR006121">
    <property type="entry name" value="HMA_dom"/>
</dbReference>
<evidence type="ECO:0000256" key="17">
    <source>
        <dbReference type="ARBA" id="ARBA00023065"/>
    </source>
</evidence>
<dbReference type="SFLD" id="SFLDG00002">
    <property type="entry name" value="C1.7:_P-type_atpase_like"/>
    <property type="match status" value="1"/>
</dbReference>
<feature type="transmembrane region" description="Helical" evidence="23">
    <location>
        <begin position="195"/>
        <end position="215"/>
    </location>
</feature>
<feature type="domain" description="HMA" evidence="24">
    <location>
        <begin position="71"/>
        <end position="137"/>
    </location>
</feature>
<evidence type="ECO:0000256" key="10">
    <source>
        <dbReference type="ARBA" id="ARBA00022741"/>
    </source>
</evidence>
<evidence type="ECO:0000256" key="13">
    <source>
        <dbReference type="ARBA" id="ARBA00022842"/>
    </source>
</evidence>
<keyword evidence="26" id="KW-1185">Reference proteome</keyword>
<keyword evidence="17" id="KW-0406">Ion transport</keyword>
<sequence length="818" mass="86366">MEKLLTIEGMTCASCAQSVEKSAGKLSGVEEASVNLATEKLKVRFDEQAVSIEEIYEAVEQAGYKALAPAETKTFTIEGMTCASCVQSVEKATRKLDGVAESNVNMATEKMVIRFDPQQITVNDIKAAVADAGYTAVEDVDGESTADQGREKKQQHIHSMWRRFWMSGALTIPLLLISMGHMIGMPLPAVVDPILNPVNFVLVQLVLTIPVMVFGKNFFTVGFKTLFKGHPNMDSLIALGTSAAFIYSVIATVFVLMGNTGYTTNLYYESAAVILTLITLGKYFEALSKGKTSEAIKKLMGMAPKTAVVVRGGVETEIPVDAVETGDIVIVKPGEKLPVDGVVIEGATAIDESMLTGESMPVEKAAGDRVIGASINKNGAIRYEATKVGKDTALAQIIKLVEDAQGSKAPIAKMADIISGYFVPIVIAISILSGLAWYIGGQSGLFAFTIAISILVIACPCALGLATPTAIMVGTGKGAEHGVLIKSGGALETTHAIDTIVFDKTGTITEGKLTVTDVLIAQDGLTEDELLSLAASAEKGSEHPLGEAIVKSAEQRQLALKPVERFNAIPGHGIEVFIEGTEVRLGNRKLMDDSGIALVEFAAASDRIANQGKTPMFVAVDGEFAGIIAVSDTVKPSSVHAIRKLQDMGIKVVMLTGDNKLTAAAIAKQVGIDEVLSEVLPEEKANEVKKLQAQGNKVAMAGDGINDAPALAQADIGIAIGSGTDVAMESADIVLMRSDLMDVPTAIQLSKSTIRNIKQNLFWAFAYNVLGIPIAMGILYLFGGPLLNPMIAAAAMSFSSVSVLLNALRLKNFKPAAV</sequence>
<comment type="catalytic activity">
    <reaction evidence="21">
        <text>Cu(+)(in) + ATP + H2O = Cu(+)(out) + ADP + phosphate + H(+)</text>
        <dbReference type="Rhea" id="RHEA:25792"/>
        <dbReference type="ChEBI" id="CHEBI:15377"/>
        <dbReference type="ChEBI" id="CHEBI:15378"/>
        <dbReference type="ChEBI" id="CHEBI:30616"/>
        <dbReference type="ChEBI" id="CHEBI:43474"/>
        <dbReference type="ChEBI" id="CHEBI:49552"/>
        <dbReference type="ChEBI" id="CHEBI:456216"/>
        <dbReference type="EC" id="7.2.2.8"/>
    </reaction>
</comment>
<dbReference type="PROSITE" id="PS00154">
    <property type="entry name" value="ATPASE_E1_E2"/>
    <property type="match status" value="1"/>
</dbReference>
<protein>
    <recommendedName>
        <fullName evidence="4">Copper-exporting P-type ATPase</fullName>
        <ecNumber evidence="3">7.2.2.8</ecNumber>
    </recommendedName>
    <alternativeName>
        <fullName evidence="19">Copper-exporting P-type ATPase A</fullName>
    </alternativeName>
    <alternativeName>
        <fullName evidence="20">Cu(+)-exporting ATPase</fullName>
    </alternativeName>
</protein>
<dbReference type="EC" id="7.2.2.8" evidence="3"/>
<dbReference type="InterPro" id="IPR023299">
    <property type="entry name" value="ATPase_P-typ_cyto_dom_N"/>
</dbReference>
<dbReference type="InterPro" id="IPR027256">
    <property type="entry name" value="P-typ_ATPase_IB"/>
</dbReference>
<keyword evidence="18 23" id="KW-0472">Membrane</keyword>
<dbReference type="SUPFAM" id="SSF81653">
    <property type="entry name" value="Calcium ATPase, transduction domain A"/>
    <property type="match status" value="1"/>
</dbReference>
<dbReference type="InterPro" id="IPR023298">
    <property type="entry name" value="ATPase_P-typ_TM_dom_sf"/>
</dbReference>
<evidence type="ECO:0000259" key="24">
    <source>
        <dbReference type="PROSITE" id="PS50846"/>
    </source>
</evidence>
<organism evidence="25 26">
    <name type="scientific">Planococcus citreus</name>
    <dbReference type="NCBI Taxonomy" id="1373"/>
    <lineage>
        <taxon>Bacteria</taxon>
        <taxon>Bacillati</taxon>
        <taxon>Bacillota</taxon>
        <taxon>Bacilli</taxon>
        <taxon>Bacillales</taxon>
        <taxon>Caryophanaceae</taxon>
        <taxon>Planococcus</taxon>
    </lineage>
</organism>
<dbReference type="GO" id="GO:0055070">
    <property type="term" value="P:copper ion homeostasis"/>
    <property type="evidence" value="ECO:0007669"/>
    <property type="project" value="TreeGrafter"/>
</dbReference>
<evidence type="ECO:0000256" key="23">
    <source>
        <dbReference type="RuleBase" id="RU362081"/>
    </source>
</evidence>
<dbReference type="InterPro" id="IPR036163">
    <property type="entry name" value="HMA_dom_sf"/>
</dbReference>
<evidence type="ECO:0000256" key="2">
    <source>
        <dbReference type="ARBA" id="ARBA00006024"/>
    </source>
</evidence>
<feature type="domain" description="HMA" evidence="24">
    <location>
        <begin position="1"/>
        <end position="67"/>
    </location>
</feature>